<comment type="pathway">
    <text evidence="1">Amino-acid biosynthesis; L-asparagine biosynthesis; L-asparagine from L-aspartate (L-Gln route): step 1/1.</text>
</comment>
<dbReference type="InterPro" id="IPR051786">
    <property type="entry name" value="ASN_synthetase/amidase"/>
</dbReference>
<keyword evidence="5 9" id="KW-0067">ATP-binding</keyword>
<protein>
    <recommendedName>
        <fullName evidence="3">asparagine synthase (glutamine-hydrolyzing)</fullName>
        <ecNumber evidence="3">6.3.5.4</ecNumber>
    </recommendedName>
</protein>
<dbReference type="PIRSF" id="PIRSF001589">
    <property type="entry name" value="Asn_synthetase_glu-h"/>
    <property type="match status" value="1"/>
</dbReference>
<evidence type="ECO:0000256" key="7">
    <source>
        <dbReference type="ARBA" id="ARBA00048741"/>
    </source>
</evidence>
<evidence type="ECO:0000256" key="9">
    <source>
        <dbReference type="PIRSR" id="PIRSR001589-2"/>
    </source>
</evidence>
<dbReference type="Pfam" id="PF00733">
    <property type="entry name" value="Asn_synthase"/>
    <property type="match status" value="1"/>
</dbReference>
<sequence length="630" mass="73350">MCGIAGVFNYLEQTQPVSPELLQRMTDVIRHRGPDAEGTYIDGAIGLGQRRLSIIDLSEAGRQPMFSEDRQLVIVFNGEIYNYLEHREPLIQRGHRFHSHTDTEVIIYLYREYGEQCVKYLRGMFAFALWDAKKQQLFLARDHIGQKPLYYYSDGKRLVFGSELKCLLEDKTVPKELNYEAFYDYLMYSYIPAPKTIYKNIYKLPAAHYMVCNRNGLRLQEYWDVSFAHVDEQKPESYYSETLIERLQETVKMHLMSDVPLGAFLSGGVDSSGIVAMMAQSMTTPVVTTSIGFEEKEFDELEYARIVSNYYKTDHFERVVKADAVSIIDKVVWHFDEPFADSSAIPTYYVSKLSREKVTVALSGDAGDENFAGYSKYPIDVMEESLRRRIPNALKRWGIAPLAGIYPQWDWLPWYLRAKFFLTNLTVPHARAFYRTNTFMTPDVERQLLTQDTLRAIGGYDPYSVVESVYNRADTNDPLSKVQYVDIKVLLPDDMLVKVDRMSMAHALEVRPPMLDPVFVEFVASIPSRFKLHGKEKKYILKKALTPYLPQDILYRKKRGFDAPLNAWFRNDLKALAQDTILSERALQRGFFEPEAVKTMWRQHQSGERNFGMNFWTLLMFELWFRQFME</sequence>
<dbReference type="SUPFAM" id="SSF52402">
    <property type="entry name" value="Adenine nucleotide alpha hydrolases-like"/>
    <property type="match status" value="1"/>
</dbReference>
<feature type="site" description="Important for beta-aspartyl-AMP intermediate formation" evidence="10">
    <location>
        <position position="365"/>
    </location>
</feature>
<feature type="binding site" evidence="9">
    <location>
        <position position="102"/>
    </location>
    <ligand>
        <name>L-glutamine</name>
        <dbReference type="ChEBI" id="CHEBI:58359"/>
    </ligand>
</feature>
<reference evidence="12" key="1">
    <citation type="journal article" date="2015" name="PeerJ">
        <title>First genomic representation of candidate bacterial phylum KSB3 points to enhanced environmental sensing as a trigger of wastewater bulking.</title>
        <authorList>
            <person name="Sekiguchi Y."/>
            <person name="Ohashi A."/>
            <person name="Parks D.H."/>
            <person name="Yamauchi T."/>
            <person name="Tyson G.W."/>
            <person name="Hugenholtz P."/>
        </authorList>
    </citation>
    <scope>NUCLEOTIDE SEQUENCE [LARGE SCALE GENOMIC DNA]</scope>
</reference>
<dbReference type="InterPro" id="IPR029055">
    <property type="entry name" value="Ntn_hydrolases_N"/>
</dbReference>
<feature type="binding site" evidence="9">
    <location>
        <begin position="363"/>
        <end position="364"/>
    </location>
    <ligand>
        <name>ATP</name>
        <dbReference type="ChEBI" id="CHEBI:30616"/>
    </ligand>
</feature>
<evidence type="ECO:0000313" key="13">
    <source>
        <dbReference type="Proteomes" id="UP000030700"/>
    </source>
</evidence>
<evidence type="ECO:0000256" key="5">
    <source>
        <dbReference type="ARBA" id="ARBA00022840"/>
    </source>
</evidence>
<comment type="catalytic activity">
    <reaction evidence="7">
        <text>L-aspartate + L-glutamine + ATP + H2O = L-asparagine + L-glutamate + AMP + diphosphate + H(+)</text>
        <dbReference type="Rhea" id="RHEA:12228"/>
        <dbReference type="ChEBI" id="CHEBI:15377"/>
        <dbReference type="ChEBI" id="CHEBI:15378"/>
        <dbReference type="ChEBI" id="CHEBI:29985"/>
        <dbReference type="ChEBI" id="CHEBI:29991"/>
        <dbReference type="ChEBI" id="CHEBI:30616"/>
        <dbReference type="ChEBI" id="CHEBI:33019"/>
        <dbReference type="ChEBI" id="CHEBI:58048"/>
        <dbReference type="ChEBI" id="CHEBI:58359"/>
        <dbReference type="ChEBI" id="CHEBI:456215"/>
        <dbReference type="EC" id="6.3.5.4"/>
    </reaction>
</comment>
<dbReference type="PROSITE" id="PS51278">
    <property type="entry name" value="GATASE_TYPE_2"/>
    <property type="match status" value="1"/>
</dbReference>
<dbReference type="InterPro" id="IPR017932">
    <property type="entry name" value="GATase_2_dom"/>
</dbReference>
<evidence type="ECO:0000256" key="1">
    <source>
        <dbReference type="ARBA" id="ARBA00005187"/>
    </source>
</evidence>
<dbReference type="NCBIfam" id="TIGR01536">
    <property type="entry name" value="asn_synth_AEB"/>
    <property type="match status" value="1"/>
</dbReference>
<feature type="domain" description="Glutamine amidotransferase type-2" evidence="11">
    <location>
        <begin position="2"/>
        <end position="215"/>
    </location>
</feature>
<dbReference type="InterPro" id="IPR014729">
    <property type="entry name" value="Rossmann-like_a/b/a_fold"/>
</dbReference>
<dbReference type="EMBL" id="DF820457">
    <property type="protein sequence ID" value="GAK51423.1"/>
    <property type="molecule type" value="Genomic_DNA"/>
</dbReference>
<dbReference type="Pfam" id="PF13537">
    <property type="entry name" value="GATase_7"/>
    <property type="match status" value="1"/>
</dbReference>
<evidence type="ECO:0000259" key="11">
    <source>
        <dbReference type="PROSITE" id="PS51278"/>
    </source>
</evidence>
<keyword evidence="8" id="KW-0028">Amino-acid biosynthesis</keyword>
<dbReference type="Gene3D" id="3.40.50.620">
    <property type="entry name" value="HUPs"/>
    <property type="match status" value="1"/>
</dbReference>
<dbReference type="SUPFAM" id="SSF56235">
    <property type="entry name" value="N-terminal nucleophile aminohydrolases (Ntn hydrolases)"/>
    <property type="match status" value="1"/>
</dbReference>
<keyword evidence="13" id="KW-1185">Reference proteome</keyword>
<name>A0A081BM07_9BACT</name>
<dbReference type="CDD" id="cd01991">
    <property type="entry name" value="Asn_synthase_B_C"/>
    <property type="match status" value="1"/>
</dbReference>
<dbReference type="InterPro" id="IPR006426">
    <property type="entry name" value="Asn_synth_AEB"/>
</dbReference>
<dbReference type="PANTHER" id="PTHR43284">
    <property type="entry name" value="ASPARAGINE SYNTHETASE (GLUTAMINE-HYDROLYZING)"/>
    <property type="match status" value="1"/>
</dbReference>
<evidence type="ECO:0000256" key="6">
    <source>
        <dbReference type="ARBA" id="ARBA00022962"/>
    </source>
</evidence>
<evidence type="ECO:0000313" key="12">
    <source>
        <dbReference type="EMBL" id="GAK51423.1"/>
    </source>
</evidence>
<dbReference type="PANTHER" id="PTHR43284:SF1">
    <property type="entry name" value="ASPARAGINE SYNTHETASE"/>
    <property type="match status" value="1"/>
</dbReference>
<feature type="binding site" evidence="9">
    <location>
        <position position="291"/>
    </location>
    <ligand>
        <name>ATP</name>
        <dbReference type="ChEBI" id="CHEBI:30616"/>
    </ligand>
</feature>
<dbReference type="CDD" id="cd00712">
    <property type="entry name" value="AsnB"/>
    <property type="match status" value="1"/>
</dbReference>
<evidence type="ECO:0000256" key="8">
    <source>
        <dbReference type="PIRSR" id="PIRSR001589-1"/>
    </source>
</evidence>
<comment type="similarity">
    <text evidence="2">Belongs to the asparagine synthetase family.</text>
</comment>
<dbReference type="GO" id="GO:0004066">
    <property type="term" value="F:asparagine synthase (glutamine-hydrolyzing) activity"/>
    <property type="evidence" value="ECO:0007669"/>
    <property type="project" value="UniProtKB-EC"/>
</dbReference>
<keyword evidence="6 8" id="KW-0315">Glutamine amidotransferase</keyword>
<feature type="active site" description="For GATase activity" evidence="8">
    <location>
        <position position="2"/>
    </location>
</feature>
<gene>
    <name evidence="12" type="ORF">U14_02667</name>
</gene>
<evidence type="ECO:0000256" key="2">
    <source>
        <dbReference type="ARBA" id="ARBA00005752"/>
    </source>
</evidence>
<dbReference type="GO" id="GO:0005829">
    <property type="term" value="C:cytosol"/>
    <property type="evidence" value="ECO:0007669"/>
    <property type="project" value="TreeGrafter"/>
</dbReference>
<dbReference type="Gene3D" id="3.60.20.10">
    <property type="entry name" value="Glutamine Phosphoribosylpyrophosphate, subunit 1, domain 1"/>
    <property type="match status" value="1"/>
</dbReference>
<dbReference type="InterPro" id="IPR001962">
    <property type="entry name" value="Asn_synthase"/>
</dbReference>
<organism evidence="12">
    <name type="scientific">Candidatus Moduliflexus flocculans</name>
    <dbReference type="NCBI Taxonomy" id="1499966"/>
    <lineage>
        <taxon>Bacteria</taxon>
        <taxon>Candidatus Moduliflexota</taxon>
        <taxon>Candidatus Moduliflexia</taxon>
        <taxon>Candidatus Moduliflexales</taxon>
        <taxon>Candidatus Moduliflexaceae</taxon>
    </lineage>
</organism>
<dbReference type="GO" id="GO:0005524">
    <property type="term" value="F:ATP binding"/>
    <property type="evidence" value="ECO:0007669"/>
    <property type="project" value="UniProtKB-KW"/>
</dbReference>
<keyword evidence="8" id="KW-0061">Asparagine biosynthesis</keyword>
<dbReference type="HOGENOM" id="CLU_014658_3_1_0"/>
<dbReference type="STRING" id="1499966.U14_02667"/>
<dbReference type="Proteomes" id="UP000030700">
    <property type="component" value="Unassembled WGS sequence"/>
</dbReference>
<evidence type="ECO:0000256" key="3">
    <source>
        <dbReference type="ARBA" id="ARBA00012737"/>
    </source>
</evidence>
<evidence type="ECO:0000256" key="4">
    <source>
        <dbReference type="ARBA" id="ARBA00022741"/>
    </source>
</evidence>
<dbReference type="AlphaFoldDB" id="A0A081BM07"/>
<dbReference type="InterPro" id="IPR033738">
    <property type="entry name" value="AsnB_N"/>
</dbReference>
<accession>A0A081BM07</accession>
<dbReference type="EC" id="6.3.5.4" evidence="3"/>
<dbReference type="GO" id="GO:0006529">
    <property type="term" value="P:asparagine biosynthetic process"/>
    <property type="evidence" value="ECO:0007669"/>
    <property type="project" value="UniProtKB-KW"/>
</dbReference>
<proteinExistence type="inferred from homology"/>
<keyword evidence="4 9" id="KW-0547">Nucleotide-binding</keyword>
<evidence type="ECO:0000256" key="10">
    <source>
        <dbReference type="PIRSR" id="PIRSR001589-3"/>
    </source>
</evidence>